<feature type="transmembrane region" description="Helical" evidence="1">
    <location>
        <begin position="6"/>
        <end position="26"/>
    </location>
</feature>
<evidence type="ECO:0000313" key="3">
    <source>
        <dbReference type="Proteomes" id="UP000617979"/>
    </source>
</evidence>
<accession>A0ABQ1GX84</accession>
<dbReference type="EMBL" id="BMEX01000010">
    <property type="protein sequence ID" value="GGA51603.1"/>
    <property type="molecule type" value="Genomic_DNA"/>
</dbReference>
<name>A0ABQ1GX84_9BACL</name>
<evidence type="ECO:0000256" key="1">
    <source>
        <dbReference type="SAM" id="Phobius"/>
    </source>
</evidence>
<gene>
    <name evidence="2" type="ORF">GCM10007416_25910</name>
</gene>
<comment type="caution">
    <text evidence="2">The sequence shown here is derived from an EMBL/GenBank/DDBJ whole genome shotgun (WGS) entry which is preliminary data.</text>
</comment>
<organism evidence="2 3">
    <name type="scientific">Kroppenstedtia guangzhouensis</name>
    <dbReference type="NCBI Taxonomy" id="1274356"/>
    <lineage>
        <taxon>Bacteria</taxon>
        <taxon>Bacillati</taxon>
        <taxon>Bacillota</taxon>
        <taxon>Bacilli</taxon>
        <taxon>Bacillales</taxon>
        <taxon>Thermoactinomycetaceae</taxon>
        <taxon>Kroppenstedtia</taxon>
    </lineage>
</organism>
<keyword evidence="1" id="KW-1133">Transmembrane helix</keyword>
<protein>
    <submittedName>
        <fullName evidence="2">Uncharacterized protein</fullName>
    </submittedName>
</protein>
<reference evidence="3" key="1">
    <citation type="journal article" date="2019" name="Int. J. Syst. Evol. Microbiol.">
        <title>The Global Catalogue of Microorganisms (GCM) 10K type strain sequencing project: providing services to taxonomists for standard genome sequencing and annotation.</title>
        <authorList>
            <consortium name="The Broad Institute Genomics Platform"/>
            <consortium name="The Broad Institute Genome Sequencing Center for Infectious Disease"/>
            <person name="Wu L."/>
            <person name="Ma J."/>
        </authorList>
    </citation>
    <scope>NUCLEOTIDE SEQUENCE [LARGE SCALE GENOMIC DNA]</scope>
    <source>
        <strain evidence="3">CGMCC 1.12404</strain>
    </source>
</reference>
<evidence type="ECO:0000313" key="2">
    <source>
        <dbReference type="EMBL" id="GGA51603.1"/>
    </source>
</evidence>
<dbReference type="Proteomes" id="UP000617979">
    <property type="component" value="Unassembled WGS sequence"/>
</dbReference>
<proteinExistence type="predicted"/>
<keyword evidence="1" id="KW-0472">Membrane</keyword>
<keyword evidence="1" id="KW-0812">Transmembrane</keyword>
<keyword evidence="3" id="KW-1185">Reference proteome</keyword>
<sequence>MAGAGLALGNVYWLSLLKIVFCWLLVPMRWAHWWERDFCQCPREFYMVAFSSLSARYFLVEEFWRPKGDY</sequence>